<accession>A0A0G4I5Z2</accession>
<gene>
    <name evidence="3" type="ORF">Cvel_87</name>
</gene>
<dbReference type="InterPro" id="IPR019956">
    <property type="entry name" value="Ubiquitin_dom"/>
</dbReference>
<name>A0A0G4I5Z2_9ALVE</name>
<dbReference type="InterPro" id="IPR050158">
    <property type="entry name" value="Ubiquitin_ubiquitin-like"/>
</dbReference>
<dbReference type="Pfam" id="PF00240">
    <property type="entry name" value="ubiquitin"/>
    <property type="match status" value="1"/>
</dbReference>
<dbReference type="PRINTS" id="PR00348">
    <property type="entry name" value="UBIQUITIN"/>
</dbReference>
<dbReference type="Gene3D" id="3.10.20.90">
    <property type="entry name" value="Phosphatidylinositol 3-kinase Catalytic Subunit, Chain A, domain 1"/>
    <property type="match status" value="1"/>
</dbReference>
<feature type="region of interest" description="Disordered" evidence="1">
    <location>
        <begin position="98"/>
        <end position="121"/>
    </location>
</feature>
<dbReference type="SMART" id="SM00213">
    <property type="entry name" value="UBQ"/>
    <property type="match status" value="1"/>
</dbReference>
<dbReference type="PANTHER" id="PTHR10666">
    <property type="entry name" value="UBIQUITIN"/>
    <property type="match status" value="1"/>
</dbReference>
<dbReference type="InterPro" id="IPR000626">
    <property type="entry name" value="Ubiquitin-like_dom"/>
</dbReference>
<sequence>MTPTDGSIEIFCKTLTGKCETIRVSSSDLVESLKKKVSDLTGQPVEDLKLVFAGKRLTDGQILESYGIEKEATIWQVLPCLRGGNSSFAALSDVTVPGLSDSHTDRLSTSPSTEAGTFRPEDKEPALLLTNVVPIELFPPIQALQASLRSALRSSPHGSVVQQRLVLPPSLQETTLLKLKSRLPERLSSRITPQTSLHAFLTAEKAQQHSPPTAQKDEVIVCSESEQDRAFSHQDAFLLSWEACLSFQGECEGGGFLLLGDSISDQQRTAAKSADDKKASRFLPHIPAKHPEKGQRSHGDILHSAETGTSPAAFPTISGWLWDSSVRHRPVPIQSGVRLGLSVFVE</sequence>
<feature type="domain" description="Ubiquitin-like" evidence="2">
    <location>
        <begin position="8"/>
        <end position="74"/>
    </location>
</feature>
<reference evidence="3" key="1">
    <citation type="submission" date="2014-11" db="EMBL/GenBank/DDBJ databases">
        <authorList>
            <person name="Otto D Thomas"/>
            <person name="Naeem Raeece"/>
        </authorList>
    </citation>
    <scope>NUCLEOTIDE SEQUENCE</scope>
</reference>
<dbReference type="EMBL" id="CDMZ01005228">
    <property type="protein sequence ID" value="CEM52389.1"/>
    <property type="molecule type" value="Genomic_DNA"/>
</dbReference>
<evidence type="ECO:0000313" key="3">
    <source>
        <dbReference type="EMBL" id="CEM52389.1"/>
    </source>
</evidence>
<evidence type="ECO:0000259" key="2">
    <source>
        <dbReference type="PROSITE" id="PS50053"/>
    </source>
</evidence>
<dbReference type="PROSITE" id="PS50053">
    <property type="entry name" value="UBIQUITIN_2"/>
    <property type="match status" value="1"/>
</dbReference>
<protein>
    <recommendedName>
        <fullName evidence="2">Ubiquitin-like domain-containing protein</fullName>
    </recommendedName>
</protein>
<dbReference type="SUPFAM" id="SSF54236">
    <property type="entry name" value="Ubiquitin-like"/>
    <property type="match status" value="1"/>
</dbReference>
<evidence type="ECO:0000256" key="1">
    <source>
        <dbReference type="SAM" id="MobiDB-lite"/>
    </source>
</evidence>
<dbReference type="InterPro" id="IPR029071">
    <property type="entry name" value="Ubiquitin-like_domsf"/>
</dbReference>
<dbReference type="VEuPathDB" id="CryptoDB:Cvel_87"/>
<dbReference type="AlphaFoldDB" id="A0A0G4I5Z2"/>
<organism evidence="3">
    <name type="scientific">Chromera velia CCMP2878</name>
    <dbReference type="NCBI Taxonomy" id="1169474"/>
    <lineage>
        <taxon>Eukaryota</taxon>
        <taxon>Sar</taxon>
        <taxon>Alveolata</taxon>
        <taxon>Colpodellida</taxon>
        <taxon>Chromeraceae</taxon>
        <taxon>Chromera</taxon>
    </lineage>
</organism>
<proteinExistence type="predicted"/>
<dbReference type="CDD" id="cd17039">
    <property type="entry name" value="Ubl_ubiquitin_like"/>
    <property type="match status" value="1"/>
</dbReference>